<evidence type="ECO:0000259" key="5">
    <source>
        <dbReference type="PROSITE" id="PS50977"/>
    </source>
</evidence>
<proteinExistence type="predicted"/>
<evidence type="ECO:0000313" key="6">
    <source>
        <dbReference type="EMBL" id="MQW37899.1"/>
    </source>
</evidence>
<dbReference type="InterPro" id="IPR036271">
    <property type="entry name" value="Tet_transcr_reg_TetR-rel_C_sf"/>
</dbReference>
<protein>
    <submittedName>
        <fullName evidence="6">TetR family transcriptional regulator</fullName>
    </submittedName>
</protein>
<dbReference type="InterPro" id="IPR050109">
    <property type="entry name" value="HTH-type_TetR-like_transc_reg"/>
</dbReference>
<organism evidence="6 7">
    <name type="scientific">Rhizobium meliloti</name>
    <name type="common">Ensifer meliloti</name>
    <name type="synonym">Sinorhizobium meliloti</name>
    <dbReference type="NCBI Taxonomy" id="382"/>
    <lineage>
        <taxon>Bacteria</taxon>
        <taxon>Pseudomonadati</taxon>
        <taxon>Pseudomonadota</taxon>
        <taxon>Alphaproteobacteria</taxon>
        <taxon>Hyphomicrobiales</taxon>
        <taxon>Rhizobiaceae</taxon>
        <taxon>Sinorhizobium/Ensifer group</taxon>
        <taxon>Sinorhizobium</taxon>
    </lineage>
</organism>
<name>A0AAW9U0D0_RHIML</name>
<dbReference type="Gene3D" id="1.10.357.10">
    <property type="entry name" value="Tetracycline Repressor, domain 2"/>
    <property type="match status" value="1"/>
</dbReference>
<dbReference type="Pfam" id="PF00440">
    <property type="entry name" value="TetR_N"/>
    <property type="match status" value="1"/>
</dbReference>
<dbReference type="Pfam" id="PF16859">
    <property type="entry name" value="TetR_C_11"/>
    <property type="match status" value="1"/>
</dbReference>
<keyword evidence="1" id="KW-0805">Transcription regulation</keyword>
<evidence type="ECO:0000313" key="7">
    <source>
        <dbReference type="Proteomes" id="UP000429484"/>
    </source>
</evidence>
<feature type="domain" description="HTH tetR-type" evidence="5">
    <location>
        <begin position="18"/>
        <end position="78"/>
    </location>
</feature>
<gene>
    <name evidence="6" type="ORF">GHK53_35485</name>
</gene>
<evidence type="ECO:0000256" key="1">
    <source>
        <dbReference type="ARBA" id="ARBA00023015"/>
    </source>
</evidence>
<dbReference type="InterPro" id="IPR001647">
    <property type="entry name" value="HTH_TetR"/>
</dbReference>
<accession>A0AAW9U0D0</accession>
<dbReference type="PRINTS" id="PR00455">
    <property type="entry name" value="HTHTETR"/>
</dbReference>
<dbReference type="GO" id="GO:0003700">
    <property type="term" value="F:DNA-binding transcription factor activity"/>
    <property type="evidence" value="ECO:0007669"/>
    <property type="project" value="TreeGrafter"/>
</dbReference>
<dbReference type="SUPFAM" id="SSF48498">
    <property type="entry name" value="Tetracyclin repressor-like, C-terminal domain"/>
    <property type="match status" value="1"/>
</dbReference>
<evidence type="ECO:0000256" key="3">
    <source>
        <dbReference type="ARBA" id="ARBA00023163"/>
    </source>
</evidence>
<keyword evidence="2 4" id="KW-0238">DNA-binding</keyword>
<dbReference type="InterPro" id="IPR009057">
    <property type="entry name" value="Homeodomain-like_sf"/>
</dbReference>
<comment type="caution">
    <text evidence="6">The sequence shown here is derived from an EMBL/GenBank/DDBJ whole genome shotgun (WGS) entry which is preliminary data.</text>
</comment>
<dbReference type="PROSITE" id="PS50977">
    <property type="entry name" value="HTH_TETR_2"/>
    <property type="match status" value="1"/>
</dbReference>
<feature type="DNA-binding region" description="H-T-H motif" evidence="4">
    <location>
        <begin position="41"/>
        <end position="60"/>
    </location>
</feature>
<dbReference type="PANTHER" id="PTHR30055">
    <property type="entry name" value="HTH-TYPE TRANSCRIPTIONAL REGULATOR RUTR"/>
    <property type="match status" value="1"/>
</dbReference>
<dbReference type="AlphaFoldDB" id="A0AAW9U0D0"/>
<keyword evidence="3" id="KW-0804">Transcription</keyword>
<dbReference type="PANTHER" id="PTHR30055:SF148">
    <property type="entry name" value="TETR-FAMILY TRANSCRIPTIONAL REGULATOR"/>
    <property type="match status" value="1"/>
</dbReference>
<dbReference type="EMBL" id="WISR01000286">
    <property type="protein sequence ID" value="MQW37899.1"/>
    <property type="molecule type" value="Genomic_DNA"/>
</dbReference>
<dbReference type="Gene3D" id="1.10.10.60">
    <property type="entry name" value="Homeodomain-like"/>
    <property type="match status" value="1"/>
</dbReference>
<dbReference type="SUPFAM" id="SSF46689">
    <property type="entry name" value="Homeodomain-like"/>
    <property type="match status" value="1"/>
</dbReference>
<reference evidence="6 7" key="1">
    <citation type="journal article" date="2013" name="Genome Biol.">
        <title>Comparative genomics of the core and accessory genomes of 48 Sinorhizobium strains comprising five genospecies.</title>
        <authorList>
            <person name="Sugawara M."/>
            <person name="Epstein B."/>
            <person name="Badgley B.D."/>
            <person name="Unno T."/>
            <person name="Xu L."/>
            <person name="Reese J."/>
            <person name="Gyaneshwar P."/>
            <person name="Denny R."/>
            <person name="Mudge J."/>
            <person name="Bharti A.K."/>
            <person name="Farmer A.D."/>
            <person name="May G.D."/>
            <person name="Woodward J.E."/>
            <person name="Medigue C."/>
            <person name="Vallenet D."/>
            <person name="Lajus A."/>
            <person name="Rouy Z."/>
            <person name="Martinez-Vaz B."/>
            <person name="Tiffin P."/>
            <person name="Young N.D."/>
            <person name="Sadowsky M.J."/>
        </authorList>
    </citation>
    <scope>NUCLEOTIDE SEQUENCE [LARGE SCALE GENOMIC DNA]</scope>
    <source>
        <strain evidence="6 7">N6B1</strain>
    </source>
</reference>
<evidence type="ECO:0000256" key="2">
    <source>
        <dbReference type="ARBA" id="ARBA00023125"/>
    </source>
</evidence>
<sequence length="201" mass="21501">MSQQHMSPPKRRGRPPNQLAQATILKAAHDILTEDGFGRLTVEAVAARSGVGKPTIYRHWANASELAMAALMSGDPGIFAEGGTSLRSALAGQMRSLIQAFATTRGRQIAMTLAAADPESEFTKAFRNQVILSSREAGRAMLLEAAARGEITLQQDLEVLLDMIYGPVFYRLLVGHRPLDTGFADSIVAIALEAVAASPQS</sequence>
<dbReference type="GO" id="GO:0000976">
    <property type="term" value="F:transcription cis-regulatory region binding"/>
    <property type="evidence" value="ECO:0007669"/>
    <property type="project" value="TreeGrafter"/>
</dbReference>
<dbReference type="KEGG" id="smer:DU99_20350"/>
<dbReference type="Proteomes" id="UP000429484">
    <property type="component" value="Unassembled WGS sequence"/>
</dbReference>
<evidence type="ECO:0000256" key="4">
    <source>
        <dbReference type="PROSITE-ProRule" id="PRU00335"/>
    </source>
</evidence>
<dbReference type="RefSeq" id="WP_010968053.1">
    <property type="nucleotide sequence ID" value="NZ_BJNJ01000087.1"/>
</dbReference>
<dbReference type="InterPro" id="IPR011075">
    <property type="entry name" value="TetR_C"/>
</dbReference>